<dbReference type="PANTHER" id="PTHR30244">
    <property type="entry name" value="TRANSAMINASE"/>
    <property type="match status" value="1"/>
</dbReference>
<dbReference type="InterPro" id="IPR015421">
    <property type="entry name" value="PyrdxlP-dep_Trfase_major"/>
</dbReference>
<dbReference type="Gene3D" id="3.40.640.10">
    <property type="entry name" value="Type I PLP-dependent aspartate aminotransferase-like (Major domain)"/>
    <property type="match status" value="1"/>
</dbReference>
<evidence type="ECO:0000256" key="2">
    <source>
        <dbReference type="PIRSR" id="PIRSR000390-1"/>
    </source>
</evidence>
<proteinExistence type="inferred from homology"/>
<dbReference type="RefSeq" id="WP_189161542.1">
    <property type="nucleotide sequence ID" value="NZ_BMNT01000003.1"/>
</dbReference>
<evidence type="ECO:0000256" key="3">
    <source>
        <dbReference type="PIRSR" id="PIRSR000390-2"/>
    </source>
</evidence>
<feature type="modified residue" description="N6-(pyridoxal phosphate)lysine" evidence="3">
    <location>
        <position position="190"/>
    </location>
</feature>
<evidence type="ECO:0000256" key="4">
    <source>
        <dbReference type="RuleBase" id="RU004508"/>
    </source>
</evidence>
<dbReference type="Pfam" id="PF01041">
    <property type="entry name" value="DegT_DnrJ_EryC1"/>
    <property type="match status" value="1"/>
</dbReference>
<dbReference type="PIRSF" id="PIRSF000390">
    <property type="entry name" value="PLP_StrS"/>
    <property type="match status" value="1"/>
</dbReference>
<evidence type="ECO:0000313" key="6">
    <source>
        <dbReference type="Proteomes" id="UP000645217"/>
    </source>
</evidence>
<dbReference type="AlphaFoldDB" id="A0A917QU78"/>
<gene>
    <name evidence="5" type="ORF">GCM10007964_08050</name>
</gene>
<dbReference type="InterPro" id="IPR015422">
    <property type="entry name" value="PyrdxlP-dep_Trfase_small"/>
</dbReference>
<comment type="similarity">
    <text evidence="4">Belongs to the DegT/DnrJ/EryC1 family.</text>
</comment>
<dbReference type="SUPFAM" id="SSF53383">
    <property type="entry name" value="PLP-dependent transferases"/>
    <property type="match status" value="1"/>
</dbReference>
<dbReference type="InterPro" id="IPR000653">
    <property type="entry name" value="DegT/StrS_aminotransferase"/>
</dbReference>
<name>A0A917QU78_9ACTN</name>
<sequence length="386" mass="42592">MRVTTSELTPIPFNRTYVAENQHEYVLSAMHGKWASGYGRFNEQATDLIRKISGAEHAVLTTSGSTALDLAAFLVDVEPGDEVLVPSYTFVAVANVWAVRGAVPVFVDCRPDTLNIDEEAIEAAITSRTRAIVAMHYGGVACEMTRLVKIAERYDLALVEDNAHGFGASYHGRPLGTFGNLAALSFHASKNVQCGEGGGVMLPDAEIARRADIARENGTNRREFFRGQVDKYRWIEKGANYMLAELLAAQLTAQLEAFDEIQRQRHEVWRFYDEELADWAAANGVARPGVPDGCDHAAHLYYLLLPDLASREGMIAHLARHGVQAHFHYMPLHNSVAGLRFGRVAPDGCPVAESVSDRLIRLPLYAGLTEGERERVVRAVTGYRVR</sequence>
<dbReference type="NCBIfam" id="NF008687">
    <property type="entry name" value="PRK11706.1"/>
    <property type="match status" value="1"/>
</dbReference>
<dbReference type="Gene3D" id="3.90.1150.10">
    <property type="entry name" value="Aspartate Aminotransferase, domain 1"/>
    <property type="match status" value="1"/>
</dbReference>
<dbReference type="Proteomes" id="UP000645217">
    <property type="component" value="Unassembled WGS sequence"/>
</dbReference>
<keyword evidence="3 4" id="KW-0663">Pyridoxal phosphate</keyword>
<evidence type="ECO:0000313" key="5">
    <source>
        <dbReference type="EMBL" id="GGK67408.1"/>
    </source>
</evidence>
<dbReference type="EMBL" id="BMNT01000003">
    <property type="protein sequence ID" value="GGK67408.1"/>
    <property type="molecule type" value="Genomic_DNA"/>
</dbReference>
<reference evidence="5" key="1">
    <citation type="journal article" date="2014" name="Int. J. Syst. Evol. Microbiol.">
        <title>Complete genome sequence of Corynebacterium casei LMG S-19264T (=DSM 44701T), isolated from a smear-ripened cheese.</title>
        <authorList>
            <consortium name="US DOE Joint Genome Institute (JGI-PGF)"/>
            <person name="Walter F."/>
            <person name="Albersmeier A."/>
            <person name="Kalinowski J."/>
            <person name="Ruckert C."/>
        </authorList>
    </citation>
    <scope>NUCLEOTIDE SEQUENCE</scope>
    <source>
        <strain evidence="5">JCM 13064</strain>
    </source>
</reference>
<keyword evidence="6" id="KW-1185">Reference proteome</keyword>
<protein>
    <submittedName>
        <fullName evidence="5">dTDP-4-amino-4,6-dideoxy-D-glucose transaminase</fullName>
    </submittedName>
</protein>
<evidence type="ECO:0000256" key="1">
    <source>
        <dbReference type="ARBA" id="ARBA00001933"/>
    </source>
</evidence>
<comment type="caution">
    <text evidence="5">The sequence shown here is derived from an EMBL/GenBank/DDBJ whole genome shotgun (WGS) entry which is preliminary data.</text>
</comment>
<dbReference type="GO" id="GO:0000271">
    <property type="term" value="P:polysaccharide biosynthetic process"/>
    <property type="evidence" value="ECO:0007669"/>
    <property type="project" value="TreeGrafter"/>
</dbReference>
<organism evidence="5 6">
    <name type="scientific">Sphaerisporangium melleum</name>
    <dbReference type="NCBI Taxonomy" id="321316"/>
    <lineage>
        <taxon>Bacteria</taxon>
        <taxon>Bacillati</taxon>
        <taxon>Actinomycetota</taxon>
        <taxon>Actinomycetes</taxon>
        <taxon>Streptosporangiales</taxon>
        <taxon>Streptosporangiaceae</taxon>
        <taxon>Sphaerisporangium</taxon>
    </lineage>
</organism>
<dbReference type="GO" id="GO:0019180">
    <property type="term" value="F:dTDP-4-amino-4,6-dideoxygalactose transaminase activity"/>
    <property type="evidence" value="ECO:0007669"/>
    <property type="project" value="TreeGrafter"/>
</dbReference>
<dbReference type="GO" id="GO:0030170">
    <property type="term" value="F:pyridoxal phosphate binding"/>
    <property type="evidence" value="ECO:0007669"/>
    <property type="project" value="TreeGrafter"/>
</dbReference>
<dbReference type="CDD" id="cd00616">
    <property type="entry name" value="AHBA_syn"/>
    <property type="match status" value="1"/>
</dbReference>
<reference evidence="5" key="2">
    <citation type="submission" date="2020-09" db="EMBL/GenBank/DDBJ databases">
        <authorList>
            <person name="Sun Q."/>
            <person name="Ohkuma M."/>
        </authorList>
    </citation>
    <scope>NUCLEOTIDE SEQUENCE</scope>
    <source>
        <strain evidence="5">JCM 13064</strain>
    </source>
</reference>
<dbReference type="InterPro" id="IPR015424">
    <property type="entry name" value="PyrdxlP-dep_Trfase"/>
</dbReference>
<dbReference type="PANTHER" id="PTHR30244:SF34">
    <property type="entry name" value="DTDP-4-AMINO-4,6-DIDEOXYGALACTOSE TRANSAMINASE"/>
    <property type="match status" value="1"/>
</dbReference>
<accession>A0A917QU78</accession>
<feature type="active site" description="Proton acceptor" evidence="2">
    <location>
        <position position="190"/>
    </location>
</feature>
<comment type="cofactor">
    <cofactor evidence="1">
        <name>pyridoxal 5'-phosphate</name>
        <dbReference type="ChEBI" id="CHEBI:597326"/>
    </cofactor>
</comment>